<comment type="caution">
    <text evidence="1">The sequence shown here is derived from an EMBL/GenBank/DDBJ whole genome shotgun (WGS) entry which is preliminary data.</text>
</comment>
<feature type="non-terminal residue" evidence="1">
    <location>
        <position position="1"/>
    </location>
</feature>
<accession>A0ACB8A0T6</accession>
<organism evidence="1 2">
    <name type="scientific">Hygrophoropsis aurantiaca</name>
    <dbReference type="NCBI Taxonomy" id="72124"/>
    <lineage>
        <taxon>Eukaryota</taxon>
        <taxon>Fungi</taxon>
        <taxon>Dikarya</taxon>
        <taxon>Basidiomycota</taxon>
        <taxon>Agaricomycotina</taxon>
        <taxon>Agaricomycetes</taxon>
        <taxon>Agaricomycetidae</taxon>
        <taxon>Boletales</taxon>
        <taxon>Coniophorineae</taxon>
        <taxon>Hygrophoropsidaceae</taxon>
        <taxon>Hygrophoropsis</taxon>
    </lineage>
</organism>
<keyword evidence="2" id="KW-1185">Reference proteome</keyword>
<reference evidence="1" key="1">
    <citation type="journal article" date="2021" name="New Phytol.">
        <title>Evolutionary innovations through gain and loss of genes in the ectomycorrhizal Boletales.</title>
        <authorList>
            <person name="Wu G."/>
            <person name="Miyauchi S."/>
            <person name="Morin E."/>
            <person name="Kuo A."/>
            <person name="Drula E."/>
            <person name="Varga T."/>
            <person name="Kohler A."/>
            <person name="Feng B."/>
            <person name="Cao Y."/>
            <person name="Lipzen A."/>
            <person name="Daum C."/>
            <person name="Hundley H."/>
            <person name="Pangilinan J."/>
            <person name="Johnson J."/>
            <person name="Barry K."/>
            <person name="LaButti K."/>
            <person name="Ng V."/>
            <person name="Ahrendt S."/>
            <person name="Min B."/>
            <person name="Choi I.G."/>
            <person name="Park H."/>
            <person name="Plett J.M."/>
            <person name="Magnuson J."/>
            <person name="Spatafora J.W."/>
            <person name="Nagy L.G."/>
            <person name="Henrissat B."/>
            <person name="Grigoriev I.V."/>
            <person name="Yang Z.L."/>
            <person name="Xu J."/>
            <person name="Martin F.M."/>
        </authorList>
    </citation>
    <scope>NUCLEOTIDE SEQUENCE</scope>
    <source>
        <strain evidence="1">ATCC 28755</strain>
    </source>
</reference>
<dbReference type="EMBL" id="MU267935">
    <property type="protein sequence ID" value="KAH7907135.1"/>
    <property type="molecule type" value="Genomic_DNA"/>
</dbReference>
<gene>
    <name evidence="1" type="ORF">BJ138DRAFT_1215655</name>
</gene>
<protein>
    <submittedName>
        <fullName evidence="1">Uncharacterized protein</fullName>
    </submittedName>
</protein>
<name>A0ACB8A0T6_9AGAM</name>
<proteinExistence type="predicted"/>
<dbReference type="Proteomes" id="UP000790377">
    <property type="component" value="Unassembled WGS sequence"/>
</dbReference>
<sequence length="1478" mass="167524">SVPGWDGWPDGDFEQFFTYTEARERVNLFEHWACQPLGGDKRGNDQAKDWEDGKKTGRRCMGIIKCDDPSCRIIVRPQTRMKGIEKQLSKRCECGGILSHDECDVMSFLYSFHAGIRYIHKGMHRHAQPTHLLHLTPKERARFEKIVYENPMAGPLALIVGPQGRDGPQEGVGSISPVLLNVHRVKSDIQRLRKKAGKDEWHATFNEFTKQNSNFILYHQFGDLSAVVMQTPFMASTLVKDHISRDAVNGVVTDAAHGFWKEHNDLLIISSTYNPSLSCWVPALMTYANGASSQHNHIHFFHLFESMAKECDKRGEEVTDELFANVVDFSEAERAGYIDAFVNFWTARGDQRTDNELRAAAAALLKGCQQHFRSQVTRVSKISGVIPPDQKEHFQDRAKSLLTAANLDAFHKIADALLRDYPNVENWLRWWMRDTHASMLFEPFRSMPDHIWESIPNTTNAEEAMHRKLYVAAGKYHTLLEGLVYLKGFAQYFETQAAAQACGIKTRYGMPEPWKAVRDRIGRTKSHRAPEGRINMTRNDGRPPDTSHQLLRKKNLTAGDLAVSSDVTRAGYPWKNNSCWLDTSLELIYVTVAPNFLIDFSPRFHDVAHKHPLSDLHQVLDLRVNLVNDSSISNILEIQRDSLRKNFHSAHIIPSIRDVDSLTGWISRLLIHQVDSDTVASTLSRSYFEGHTVNFRSCTGSTTTPKHWQVSSRPTRSCDYGFQLDAVLSEKHNNSLQTWLTDYVRINRSPTKSAQCWRTVEGRPLCNGSADVIRFLVHLPVMLIIDLGDYANPRNIWDITNHLRPLSRRTDEGQGLIYDIVGLALFNGTEGSHFIARYTPDGKKVFDYDGMQNGGIASLVKGSISSHLTGLSNNIPLPDGYHIHAVIYRLRGGAKAQGIFARHQTEQAERLFSVHFDFGKDSLEHDEFNGVLPSITLARPNLRQLQPEDLKWMNNPTRTKTVDYEEVELPGSQHASTPKMPRRTRGTKRKHTQVIVSEDEIDTGNPMAITESRIDDQPSAPPSNSLFHAHSPSSSLEDEVHEPILPPSSQQSAYPIQCRCGLEGDGHDIQPDEIMLMCDDCQNWSHMACQKNGRASKLTPKQRFICDFCAPPLLSRTTTDVPKRRSGRSKTWDADVPSKIPLEKRLLAGKGALARHGKYYYPVRLIQRQLLTDASGRPLPGTWKVAWWYGCKFGNSGKPGDIVDEKDLVDELWHDSKRRREIRLGEWVHACQVPAEEDVIMGYLEINYSEAIDQILRPQTDTLQKLLNFPDPMHYCDLPVGQYLISKNQSPLTTGGYGIKFSGDLNPLEYAGIANWFHHHIPGAKNAPHAWLGCAPLAHAFTLIVAHQKQHVFQCLPDFPSSASVNEQSAFILNSAWKSLQQKTKHQGIYVDVDKECLWALERRMFEDSMDAGRAGNQQWGLDMGEHQHGWNPYEGLPTEWNFGDREFSETELEVCCNSLYFVENNIDKNMMLISMIT</sequence>
<evidence type="ECO:0000313" key="1">
    <source>
        <dbReference type="EMBL" id="KAH7907135.1"/>
    </source>
</evidence>
<evidence type="ECO:0000313" key="2">
    <source>
        <dbReference type="Proteomes" id="UP000790377"/>
    </source>
</evidence>